<dbReference type="OrthoDB" id="10285522at2759"/>
<reference evidence="3" key="1">
    <citation type="submission" date="2016-09" db="EMBL/GenBank/DDBJ databases">
        <authorList>
            <person name="Jeantristanb JTB J.-T."/>
            <person name="Ricardo R."/>
        </authorList>
    </citation>
    <scope>NUCLEOTIDE SEQUENCE [LARGE SCALE GENOMIC DNA]</scope>
</reference>
<accession>A0A238FM05</accession>
<feature type="chain" id="PRO_5013212210" evidence="1">
    <location>
        <begin position="28"/>
        <end position="140"/>
    </location>
</feature>
<name>A0A238FM05_9BASI</name>
<keyword evidence="3" id="KW-1185">Reference proteome</keyword>
<gene>
    <name evidence="2" type="ORF">BQ2448_6627</name>
</gene>
<protein>
    <submittedName>
        <fullName evidence="2">BQ2448_6627 protein</fullName>
    </submittedName>
</protein>
<proteinExistence type="predicted"/>
<dbReference type="AlphaFoldDB" id="A0A238FM05"/>
<keyword evidence="1" id="KW-0732">Signal</keyword>
<evidence type="ECO:0000313" key="3">
    <source>
        <dbReference type="Proteomes" id="UP000198372"/>
    </source>
</evidence>
<evidence type="ECO:0000313" key="2">
    <source>
        <dbReference type="EMBL" id="SCV74195.1"/>
    </source>
</evidence>
<dbReference type="EMBL" id="FMSP01000020">
    <property type="protein sequence ID" value="SCV74195.1"/>
    <property type="molecule type" value="Genomic_DNA"/>
</dbReference>
<feature type="signal peptide" evidence="1">
    <location>
        <begin position="1"/>
        <end position="27"/>
    </location>
</feature>
<sequence length="140" mass="15909">MIDRRRTSSLRQILLVLFLLCFHTALAESSKMKPRAVAGVPKDLSKLEYILPGHGRTRKGCELIVRTPGNTKWERCCSGADKIDNCDEIMQDTRLYSHCTYGVPAPKKMRGQHWAWARCCTGKDGKDCRVLKVLDEISAW</sequence>
<organism evidence="2 3">
    <name type="scientific">Microbotryum intermedium</name>
    <dbReference type="NCBI Taxonomy" id="269621"/>
    <lineage>
        <taxon>Eukaryota</taxon>
        <taxon>Fungi</taxon>
        <taxon>Dikarya</taxon>
        <taxon>Basidiomycota</taxon>
        <taxon>Pucciniomycotina</taxon>
        <taxon>Microbotryomycetes</taxon>
        <taxon>Microbotryales</taxon>
        <taxon>Microbotryaceae</taxon>
        <taxon>Microbotryum</taxon>
    </lineage>
</organism>
<dbReference type="Proteomes" id="UP000198372">
    <property type="component" value="Unassembled WGS sequence"/>
</dbReference>
<evidence type="ECO:0000256" key="1">
    <source>
        <dbReference type="SAM" id="SignalP"/>
    </source>
</evidence>